<comment type="caution">
    <text evidence="1">The sequence shown here is derived from an EMBL/GenBank/DDBJ whole genome shotgun (WGS) entry which is preliminary data.</text>
</comment>
<evidence type="ECO:0000313" key="1">
    <source>
        <dbReference type="EMBL" id="RVU48537.1"/>
    </source>
</evidence>
<protein>
    <submittedName>
        <fullName evidence="1">Uncharacterized protein</fullName>
    </submittedName>
</protein>
<organism evidence="1 2">
    <name type="scientific">Lujinxingia sediminis</name>
    <dbReference type="NCBI Taxonomy" id="2480984"/>
    <lineage>
        <taxon>Bacteria</taxon>
        <taxon>Deltaproteobacteria</taxon>
        <taxon>Bradymonadales</taxon>
        <taxon>Lujinxingiaceae</taxon>
        <taxon>Lujinxingia</taxon>
    </lineage>
</organism>
<gene>
    <name evidence="1" type="ORF">EA187_03640</name>
</gene>
<reference evidence="1 2" key="1">
    <citation type="submission" date="2019-01" db="EMBL/GenBank/DDBJ databases">
        <title>Lujinxingia litoralis gen. nov., sp. nov. and Lujinxingia sediminis gen. nov., sp. nov., new members in the order Bradymonadales, isolated from coastal sediment.</title>
        <authorList>
            <person name="Li C.-M."/>
        </authorList>
    </citation>
    <scope>NUCLEOTIDE SEQUENCE [LARGE SCALE GENOMIC DNA]</scope>
    <source>
        <strain evidence="1 2">SEH01</strain>
    </source>
</reference>
<sequence length="133" mass="15040">MSNPVRKRGDFLINEERAKRRDAIDAWPIRELTRFDAHAAQGRESGDRIGKTDRFFCEVGDSNRLGVVDQAGRDKLVEVLSRARGAKREFADARVPQKPSASRDFGIALGRIDEDEWRKGHAFLGMQGQKSWG</sequence>
<dbReference type="Proteomes" id="UP000282926">
    <property type="component" value="Unassembled WGS sequence"/>
</dbReference>
<evidence type="ECO:0000313" key="2">
    <source>
        <dbReference type="Proteomes" id="UP000282926"/>
    </source>
</evidence>
<proteinExistence type="predicted"/>
<dbReference type="EMBL" id="SADD01000001">
    <property type="protein sequence ID" value="RVU48537.1"/>
    <property type="molecule type" value="Genomic_DNA"/>
</dbReference>
<keyword evidence="2" id="KW-1185">Reference proteome</keyword>
<accession>A0ABY0CXC3</accession>
<name>A0ABY0CXC3_9DELT</name>